<dbReference type="RefSeq" id="WP_266062693.1">
    <property type="nucleotide sequence ID" value="NZ_JAPKFM010000017.1"/>
</dbReference>
<gene>
    <name evidence="2" type="ORF">OSB52_16100</name>
</gene>
<evidence type="ECO:0000256" key="1">
    <source>
        <dbReference type="SAM" id="MobiDB-lite"/>
    </source>
</evidence>
<feature type="region of interest" description="Disordered" evidence="1">
    <location>
        <begin position="122"/>
        <end position="153"/>
    </location>
</feature>
<protein>
    <submittedName>
        <fullName evidence="2">Uncharacterized protein</fullName>
    </submittedName>
</protein>
<comment type="caution">
    <text evidence="2">The sequence shown here is derived from an EMBL/GenBank/DDBJ whole genome shotgun (WGS) entry which is preliminary data.</text>
</comment>
<evidence type="ECO:0000313" key="3">
    <source>
        <dbReference type="Proteomes" id="UP001143347"/>
    </source>
</evidence>
<name>A0A9X3I6K3_9ACTN</name>
<dbReference type="EMBL" id="JAPKFM010000017">
    <property type="protein sequence ID" value="MCX2965609.1"/>
    <property type="molecule type" value="Genomic_DNA"/>
</dbReference>
<organism evidence="2 3">
    <name type="scientific">Gordonia aquimaris</name>
    <dbReference type="NCBI Taxonomy" id="2984863"/>
    <lineage>
        <taxon>Bacteria</taxon>
        <taxon>Bacillati</taxon>
        <taxon>Actinomycetota</taxon>
        <taxon>Actinomycetes</taxon>
        <taxon>Mycobacteriales</taxon>
        <taxon>Gordoniaceae</taxon>
        <taxon>Gordonia</taxon>
    </lineage>
</organism>
<sequence>MRTDMSCPAGQFLDALKRGVWEPDPDAESIPSDEQLEDWACLLNAIKFWANEGEPQYTRTVEYLRSGIWEFKRGAKRLSFYDTDGNGSYTEKRKLQHFSESEHPDSDYWYIPDFDQQIRLGHAFPKVGQKTEPDDLQDAEVVREEDLEHDRQE</sequence>
<proteinExistence type="predicted"/>
<feature type="compositionally biased region" description="Basic and acidic residues" evidence="1">
    <location>
        <begin position="140"/>
        <end position="153"/>
    </location>
</feature>
<dbReference type="AlphaFoldDB" id="A0A9X3I6K3"/>
<keyword evidence="3" id="KW-1185">Reference proteome</keyword>
<accession>A0A9X3I6K3</accession>
<reference evidence="2" key="1">
    <citation type="submission" date="2022-10" db="EMBL/GenBank/DDBJ databases">
        <title>WGS of marine actinomycetes from Thailand.</title>
        <authorList>
            <person name="Thawai C."/>
        </authorList>
    </citation>
    <scope>NUCLEOTIDE SEQUENCE</scope>
    <source>
        <strain evidence="2">SW21</strain>
    </source>
</reference>
<dbReference type="Proteomes" id="UP001143347">
    <property type="component" value="Unassembled WGS sequence"/>
</dbReference>
<evidence type="ECO:0000313" key="2">
    <source>
        <dbReference type="EMBL" id="MCX2965609.1"/>
    </source>
</evidence>